<dbReference type="EMBL" id="JAMXLR010000024">
    <property type="protein sequence ID" value="MCO6043578.1"/>
    <property type="molecule type" value="Genomic_DNA"/>
</dbReference>
<accession>A0A9X2F8D3</accession>
<sequence>MDASHAATVWPRRPAQSRVYYNLARHDTYFTDSSRLAEVEGVWCAEPATAILCAEPPQGQLKTRGAPGDVKMTHYQLGLACLVVLSMMGWAAAQDPPAAEASVYPLKIGTRWVYRVTANDEELDKKTSYQQTDTIVGVFDFRSGQFSCKASASPEATYNLWLRNAELGVEDVGVAWDEGLERPIAPVRPSLFIKYPAKLNETYISMASPEGVAEERATVVSIDTEVKVPAGTYRCLEYRFEEIDSKKKLMTLFVSPGVGIVKEEAYDYENGKLVQVMELLQLKKAEHD</sequence>
<organism evidence="1 2">
    <name type="scientific">Aeoliella straminimaris</name>
    <dbReference type="NCBI Taxonomy" id="2954799"/>
    <lineage>
        <taxon>Bacteria</taxon>
        <taxon>Pseudomonadati</taxon>
        <taxon>Planctomycetota</taxon>
        <taxon>Planctomycetia</taxon>
        <taxon>Pirellulales</taxon>
        <taxon>Lacipirellulaceae</taxon>
        <taxon>Aeoliella</taxon>
    </lineage>
</organism>
<name>A0A9X2F8D3_9BACT</name>
<dbReference type="Gene3D" id="2.40.360.20">
    <property type="match status" value="1"/>
</dbReference>
<proteinExistence type="predicted"/>
<evidence type="ECO:0000313" key="2">
    <source>
        <dbReference type="Proteomes" id="UP001155241"/>
    </source>
</evidence>
<comment type="caution">
    <text evidence="1">The sequence shown here is derived from an EMBL/GenBank/DDBJ whole genome shotgun (WGS) entry which is preliminary data.</text>
</comment>
<gene>
    <name evidence="1" type="ORF">NG895_06635</name>
</gene>
<evidence type="ECO:0000313" key="1">
    <source>
        <dbReference type="EMBL" id="MCO6043578.1"/>
    </source>
</evidence>
<protein>
    <submittedName>
        <fullName evidence="1">Uncharacterized protein</fullName>
    </submittedName>
</protein>
<dbReference type="RefSeq" id="WP_252851681.1">
    <property type="nucleotide sequence ID" value="NZ_JAMXLR010000024.1"/>
</dbReference>
<dbReference type="Proteomes" id="UP001155241">
    <property type="component" value="Unassembled WGS sequence"/>
</dbReference>
<keyword evidence="2" id="KW-1185">Reference proteome</keyword>
<dbReference type="AlphaFoldDB" id="A0A9X2F8D3"/>
<reference evidence="1" key="1">
    <citation type="submission" date="2022-06" db="EMBL/GenBank/DDBJ databases">
        <title>Aeoliella straminimaris, a novel planctomycete from sediments.</title>
        <authorList>
            <person name="Vitorino I.R."/>
            <person name="Lage O.M."/>
        </authorList>
    </citation>
    <scope>NUCLEOTIDE SEQUENCE</scope>
    <source>
        <strain evidence="1">ICT_H6.2</strain>
    </source>
</reference>